<dbReference type="EMBL" id="CABP01000001">
    <property type="protein sequence ID" value="CBI03463.1"/>
    <property type="molecule type" value="Genomic_DNA"/>
</dbReference>
<gene>
    <name evidence="1" type="ORF">CARN5_3146</name>
</gene>
<organism evidence="1">
    <name type="scientific">mine drainage metagenome</name>
    <dbReference type="NCBI Taxonomy" id="410659"/>
    <lineage>
        <taxon>unclassified sequences</taxon>
        <taxon>metagenomes</taxon>
        <taxon>ecological metagenomes</taxon>
    </lineage>
</organism>
<protein>
    <submittedName>
        <fullName evidence="1">Uncharacterized protein</fullName>
    </submittedName>
</protein>
<accession>E6Q8D7</accession>
<comment type="caution">
    <text evidence="1">The sequence shown here is derived from an EMBL/GenBank/DDBJ whole genome shotgun (WGS) entry which is preliminary data.</text>
</comment>
<evidence type="ECO:0000313" key="1">
    <source>
        <dbReference type="EMBL" id="CBI03463.1"/>
    </source>
</evidence>
<sequence>MDRKTCTSDPETAATDAAIAANCNFSLTPLKQMIYNPDMKTSLCQIYGGSSARDCQCGLLGQNDYSVLFDVCSNR</sequence>
<dbReference type="AlphaFoldDB" id="E6Q8D7"/>
<proteinExistence type="predicted"/>
<name>E6Q8D7_9ZZZZ</name>
<reference evidence="1" key="1">
    <citation type="submission" date="2009-10" db="EMBL/GenBank/DDBJ databases">
        <title>Diversity of trophic interactions inside an arsenic-rich microbial ecosystem.</title>
        <authorList>
            <person name="Bertin P.N."/>
            <person name="Heinrich-Salmeron A."/>
            <person name="Pelletier E."/>
            <person name="Goulhen-Chollet F."/>
            <person name="Arsene-Ploetze F."/>
            <person name="Gallien S."/>
            <person name="Calteau A."/>
            <person name="Vallenet D."/>
            <person name="Casiot C."/>
            <person name="Chane-Woon-Ming B."/>
            <person name="Giloteaux L."/>
            <person name="Barakat M."/>
            <person name="Bonnefoy V."/>
            <person name="Bruneel O."/>
            <person name="Chandler M."/>
            <person name="Cleiss J."/>
            <person name="Duran R."/>
            <person name="Elbaz-Poulichet F."/>
            <person name="Fonknechten N."/>
            <person name="Lauga B."/>
            <person name="Mornico D."/>
            <person name="Ortet P."/>
            <person name="Schaeffer C."/>
            <person name="Siguier P."/>
            <person name="Alexander Thil Smith A."/>
            <person name="Van Dorsselaer A."/>
            <person name="Weissenbach J."/>
            <person name="Medigue C."/>
            <person name="Le Paslier D."/>
        </authorList>
    </citation>
    <scope>NUCLEOTIDE SEQUENCE</scope>
</reference>